<sequence length="120" mass="12611">MSQAVRDLLADAGRGLGRAIGERAPADRYAIAHLAALRAAAAVLAARARPVRGRRGSAWELMTRVAPDLAEWAAFFAAGSGKRQAAEAGLATTISAREADDMIRQVAVFLELAESAVQRA</sequence>
<feature type="domain" description="SAV-6107-like HEPN" evidence="1">
    <location>
        <begin position="19"/>
        <end position="113"/>
    </location>
</feature>
<organism evidence="2 3">
    <name type="scientific">Nakamurella flavida</name>
    <dbReference type="NCBI Taxonomy" id="363630"/>
    <lineage>
        <taxon>Bacteria</taxon>
        <taxon>Bacillati</taxon>
        <taxon>Actinomycetota</taxon>
        <taxon>Actinomycetes</taxon>
        <taxon>Nakamurellales</taxon>
        <taxon>Nakamurellaceae</taxon>
        <taxon>Nakamurella</taxon>
    </lineage>
</organism>
<dbReference type="Proteomes" id="UP000663801">
    <property type="component" value="Unassembled WGS sequence"/>
</dbReference>
<comment type="caution">
    <text evidence="2">The sequence shown here is derived from an EMBL/GenBank/DDBJ whole genome shotgun (WGS) entry which is preliminary data.</text>
</comment>
<name>A0A938YIJ5_9ACTN</name>
<evidence type="ECO:0000313" key="2">
    <source>
        <dbReference type="EMBL" id="MBM9478341.1"/>
    </source>
</evidence>
<keyword evidence="3" id="KW-1185">Reference proteome</keyword>
<dbReference type="Pfam" id="PF18726">
    <property type="entry name" value="HEPN_SAV_6107"/>
    <property type="match status" value="1"/>
</dbReference>
<dbReference type="RefSeq" id="WP_205258446.1">
    <property type="nucleotide sequence ID" value="NZ_BAAAPV010000006.1"/>
</dbReference>
<gene>
    <name evidence="2" type="ORF">JL107_17975</name>
</gene>
<reference evidence="2" key="1">
    <citation type="submission" date="2021-01" db="EMBL/GenBank/DDBJ databases">
        <title>KCTC 19127 draft genome.</title>
        <authorList>
            <person name="An D."/>
        </authorList>
    </citation>
    <scope>NUCLEOTIDE SEQUENCE</scope>
    <source>
        <strain evidence="2">KCTC 19127</strain>
    </source>
</reference>
<proteinExistence type="predicted"/>
<dbReference type="InterPro" id="IPR040891">
    <property type="entry name" value="HEPN_SAV_6107"/>
</dbReference>
<accession>A0A938YIJ5</accession>
<evidence type="ECO:0000313" key="3">
    <source>
        <dbReference type="Proteomes" id="UP000663801"/>
    </source>
</evidence>
<dbReference type="EMBL" id="JAERWL010000016">
    <property type="protein sequence ID" value="MBM9478341.1"/>
    <property type="molecule type" value="Genomic_DNA"/>
</dbReference>
<evidence type="ECO:0000259" key="1">
    <source>
        <dbReference type="Pfam" id="PF18726"/>
    </source>
</evidence>
<dbReference type="AlphaFoldDB" id="A0A938YIJ5"/>
<protein>
    <recommendedName>
        <fullName evidence="1">SAV-6107-like HEPN domain-containing protein</fullName>
    </recommendedName>
</protein>